<dbReference type="Gramene" id="PVH47699">
    <property type="protein sequence ID" value="PVH47699"/>
    <property type="gene ID" value="PAHAL_4G122700"/>
</dbReference>
<name>A0A2T8JCP8_9POAL</name>
<proteinExistence type="predicted"/>
<dbReference type="AlphaFoldDB" id="A0A2T8JCP8"/>
<sequence length="108" mass="11718">MALLGFLLVLNQYAGPRAGAAAREKPWASDPVATHRYFHAGSRNQLHLPHAPSAFALLRHPLAGQSQIHLLLLLLRSSVLHPKPQSHSPRIWPAIGSCTKGGPSLALW</sequence>
<keyword evidence="1" id="KW-0732">Signal</keyword>
<evidence type="ECO:0000256" key="1">
    <source>
        <dbReference type="SAM" id="SignalP"/>
    </source>
</evidence>
<protein>
    <submittedName>
        <fullName evidence="2">Uncharacterized protein</fullName>
    </submittedName>
</protein>
<organism evidence="2">
    <name type="scientific">Panicum hallii</name>
    <dbReference type="NCBI Taxonomy" id="206008"/>
    <lineage>
        <taxon>Eukaryota</taxon>
        <taxon>Viridiplantae</taxon>
        <taxon>Streptophyta</taxon>
        <taxon>Embryophyta</taxon>
        <taxon>Tracheophyta</taxon>
        <taxon>Spermatophyta</taxon>
        <taxon>Magnoliopsida</taxon>
        <taxon>Liliopsida</taxon>
        <taxon>Poales</taxon>
        <taxon>Poaceae</taxon>
        <taxon>PACMAD clade</taxon>
        <taxon>Panicoideae</taxon>
        <taxon>Panicodae</taxon>
        <taxon>Paniceae</taxon>
        <taxon>Panicinae</taxon>
        <taxon>Panicum</taxon>
        <taxon>Panicum sect. Panicum</taxon>
    </lineage>
</organism>
<feature type="signal peptide" evidence="1">
    <location>
        <begin position="1"/>
        <end position="21"/>
    </location>
</feature>
<gene>
    <name evidence="2" type="ORF">PAHAL_4G122700</name>
</gene>
<reference evidence="2" key="1">
    <citation type="submission" date="2018-04" db="EMBL/GenBank/DDBJ databases">
        <title>WGS assembly of Panicum hallii.</title>
        <authorList>
            <person name="Lovell J."/>
            <person name="Jenkins J."/>
            <person name="Lowry D."/>
            <person name="Mamidi S."/>
            <person name="Sreedasyam A."/>
            <person name="Weng X."/>
            <person name="Barry K."/>
            <person name="Bonette J."/>
            <person name="Campitelli B."/>
            <person name="Daum C."/>
            <person name="Gordon S."/>
            <person name="Gould B."/>
            <person name="Lipzen A."/>
            <person name="Macqueen A."/>
            <person name="Palacio-Mejia J."/>
            <person name="Plott C."/>
            <person name="Shakirov E."/>
            <person name="Shu S."/>
            <person name="Yoshinaga Y."/>
            <person name="Zane M."/>
            <person name="Rokhsar D."/>
            <person name="Grimwood J."/>
            <person name="Schmutz J."/>
            <person name="Juenger T."/>
        </authorList>
    </citation>
    <scope>NUCLEOTIDE SEQUENCE [LARGE SCALE GENOMIC DNA]</scope>
    <source>
        <strain evidence="2">FIL2</strain>
    </source>
</reference>
<feature type="chain" id="PRO_5015445483" evidence="1">
    <location>
        <begin position="22"/>
        <end position="108"/>
    </location>
</feature>
<dbReference type="Proteomes" id="UP000243499">
    <property type="component" value="Chromosome 4"/>
</dbReference>
<evidence type="ECO:0000313" key="2">
    <source>
        <dbReference type="EMBL" id="PVH47699.1"/>
    </source>
</evidence>
<dbReference type="EMBL" id="CM008049">
    <property type="protein sequence ID" value="PVH47699.1"/>
    <property type="molecule type" value="Genomic_DNA"/>
</dbReference>
<accession>A0A2T8JCP8</accession>